<dbReference type="Proteomes" id="UP000001219">
    <property type="component" value="Chromosome"/>
</dbReference>
<dbReference type="STRING" id="526226.Gbro_0341"/>
<sequence length="157" mass="18280">MVTINTRRLTVHDAARALVHTRTEPPVDRQYWLDYYRRLRSSLIERIDPRDRSQRPDELDSLRHFAERLLTNGLNCLPRYDDPCHPAGATGPVDEALQHSLQTLRVARESLSYAVADYIVEILTTHDPGIERVAIDTIKLELRDFVIQPPSWEWPTR</sequence>
<dbReference type="EMBL" id="CP001802">
    <property type="protein sequence ID" value="ACY19677.1"/>
    <property type="molecule type" value="Genomic_DNA"/>
</dbReference>
<evidence type="ECO:0000313" key="1">
    <source>
        <dbReference type="EMBL" id="ACY19677.1"/>
    </source>
</evidence>
<dbReference type="AlphaFoldDB" id="D0LCF3"/>
<gene>
    <name evidence="1" type="ordered locus">Gbro_0341</name>
</gene>
<reference evidence="1 2" key="2">
    <citation type="journal article" date="2010" name="Stand. Genomic Sci.">
        <title>Complete genome sequence of Gordonia bronchialis type strain (3410).</title>
        <authorList>
            <person name="Ivanova N."/>
            <person name="Sikorski J."/>
            <person name="Jando M."/>
            <person name="Lapidus A."/>
            <person name="Nolan M."/>
            <person name="Lucas S."/>
            <person name="Del Rio T.G."/>
            <person name="Tice H."/>
            <person name="Copeland A."/>
            <person name="Cheng J.F."/>
            <person name="Chen F."/>
            <person name="Bruce D."/>
            <person name="Goodwin L."/>
            <person name="Pitluck S."/>
            <person name="Mavromatis K."/>
            <person name="Ovchinnikova G."/>
            <person name="Pati A."/>
            <person name="Chen A."/>
            <person name="Palaniappan K."/>
            <person name="Land M."/>
            <person name="Hauser L."/>
            <person name="Chang Y.J."/>
            <person name="Jeffries C.D."/>
            <person name="Chain P."/>
            <person name="Saunders E."/>
            <person name="Han C."/>
            <person name="Detter J.C."/>
            <person name="Brettin T."/>
            <person name="Rohde M."/>
            <person name="Goker M."/>
            <person name="Bristow J."/>
            <person name="Eisen J.A."/>
            <person name="Markowitz V."/>
            <person name="Hugenholtz P."/>
            <person name="Klenk H.P."/>
            <person name="Kyrpides N.C."/>
        </authorList>
    </citation>
    <scope>NUCLEOTIDE SEQUENCE [LARGE SCALE GENOMIC DNA]</scope>
    <source>
        <strain evidence="2">ATCC 25592 / DSM 43247 / BCRC 13721 / JCM 3198 / KCTC 3076 / NBRC 16047 / NCTC 10667</strain>
    </source>
</reference>
<name>D0LCF3_GORB4</name>
<proteinExistence type="predicted"/>
<evidence type="ECO:0000313" key="2">
    <source>
        <dbReference type="Proteomes" id="UP000001219"/>
    </source>
</evidence>
<accession>D0LCF3</accession>
<organism evidence="1 2">
    <name type="scientific">Gordonia bronchialis (strain ATCC 25592 / DSM 43247 / BCRC 13721 / JCM 3198 / KCTC 3076 / NBRC 16047 / NCTC 10667)</name>
    <name type="common">Rhodococcus bronchialis</name>
    <dbReference type="NCBI Taxonomy" id="526226"/>
    <lineage>
        <taxon>Bacteria</taxon>
        <taxon>Bacillati</taxon>
        <taxon>Actinomycetota</taxon>
        <taxon>Actinomycetes</taxon>
        <taxon>Mycobacteriales</taxon>
        <taxon>Gordoniaceae</taxon>
        <taxon>Gordonia</taxon>
    </lineage>
</organism>
<dbReference type="HOGENOM" id="CLU_1675433_0_0_11"/>
<dbReference type="KEGG" id="gbr:Gbro_0341"/>
<reference evidence="2" key="1">
    <citation type="submission" date="2009-10" db="EMBL/GenBank/DDBJ databases">
        <title>The complete chromosome of Gordonia bronchialis DSM 43247.</title>
        <authorList>
            <consortium name="US DOE Joint Genome Institute (JGI-PGF)"/>
            <person name="Lucas S."/>
            <person name="Copeland A."/>
            <person name="Lapidus A."/>
            <person name="Glavina del Rio T."/>
            <person name="Dalin E."/>
            <person name="Tice H."/>
            <person name="Bruce D."/>
            <person name="Goodwin L."/>
            <person name="Pitluck S."/>
            <person name="Kyrpides N."/>
            <person name="Mavromatis K."/>
            <person name="Ivanova N."/>
            <person name="Ovchinnikova G."/>
            <person name="Saunders E."/>
            <person name="Brettin T."/>
            <person name="Detter J.C."/>
            <person name="Han C."/>
            <person name="Larimer F."/>
            <person name="Land M."/>
            <person name="Hauser L."/>
            <person name="Markowitz V."/>
            <person name="Cheng J.-F."/>
            <person name="Hugenholtz P."/>
            <person name="Woyke T."/>
            <person name="Wu D."/>
            <person name="Jando M."/>
            <person name="Schneider S."/>
            <person name="Goeker M."/>
            <person name="Klenk H.-P."/>
            <person name="Eisen J.A."/>
        </authorList>
    </citation>
    <scope>NUCLEOTIDE SEQUENCE [LARGE SCALE GENOMIC DNA]</scope>
    <source>
        <strain evidence="2">ATCC 25592 / DSM 43247 / BCRC 13721 / JCM 3198 / KCTC 3076 / NBRC 16047 / NCTC 10667</strain>
    </source>
</reference>
<keyword evidence="2" id="KW-1185">Reference proteome</keyword>
<protein>
    <submittedName>
        <fullName evidence="1">Uncharacterized protein</fullName>
    </submittedName>
</protein>